<sequence length="127" mass="14190">MFVVCIWAKGQQIRKKLDLPPKDFHITLSKHDVHDAEKGITSLVSGAFPEKPSLELLDNLVYTLHLKEDFFSAQEYAIALCLQYPHSPTGSIGLWDTALKLGMHKLSMLAFACAFARLEDSNDDSAK</sequence>
<feature type="domain" description="Swiss Army Knife 2H phosphoesterase" evidence="1">
    <location>
        <begin position="2"/>
        <end position="34"/>
    </location>
</feature>
<dbReference type="Pfam" id="PF22547">
    <property type="entry name" value="2H-SAK"/>
    <property type="match status" value="1"/>
</dbReference>
<keyword evidence="3" id="KW-1185">Reference proteome</keyword>
<protein>
    <recommendedName>
        <fullName evidence="1">Swiss Army Knife 2H phosphoesterase domain-containing protein</fullName>
    </recommendedName>
</protein>
<organism evidence="2 3">
    <name type="scientific">Somion occarium</name>
    <dbReference type="NCBI Taxonomy" id="3059160"/>
    <lineage>
        <taxon>Eukaryota</taxon>
        <taxon>Fungi</taxon>
        <taxon>Dikarya</taxon>
        <taxon>Basidiomycota</taxon>
        <taxon>Agaricomycotina</taxon>
        <taxon>Agaricomycetes</taxon>
        <taxon>Polyporales</taxon>
        <taxon>Cerrenaceae</taxon>
        <taxon>Somion</taxon>
    </lineage>
</organism>
<gene>
    <name evidence="2" type="ORF">GFSPODELE1_LOCUS44</name>
</gene>
<reference evidence="3" key="1">
    <citation type="submission" date="2024-04" db="EMBL/GenBank/DDBJ databases">
        <authorList>
            <person name="Shaw F."/>
            <person name="Minotto A."/>
        </authorList>
    </citation>
    <scope>NUCLEOTIDE SEQUENCE [LARGE SCALE GENOMIC DNA]</scope>
</reference>
<dbReference type="InterPro" id="IPR054498">
    <property type="entry name" value="2H-SAK"/>
</dbReference>
<evidence type="ECO:0000313" key="3">
    <source>
        <dbReference type="Proteomes" id="UP001497453"/>
    </source>
</evidence>
<proteinExistence type="predicted"/>
<name>A0ABP1CEK6_9APHY</name>
<evidence type="ECO:0000313" key="2">
    <source>
        <dbReference type="EMBL" id="CAL1693886.1"/>
    </source>
</evidence>
<dbReference type="EMBL" id="OZ037944">
    <property type="protein sequence ID" value="CAL1693886.1"/>
    <property type="molecule type" value="Genomic_DNA"/>
</dbReference>
<accession>A0ABP1CEK6</accession>
<evidence type="ECO:0000259" key="1">
    <source>
        <dbReference type="Pfam" id="PF22547"/>
    </source>
</evidence>
<dbReference type="Proteomes" id="UP001497453">
    <property type="component" value="Chromosome 1"/>
</dbReference>